<evidence type="ECO:0000256" key="5">
    <source>
        <dbReference type="ARBA" id="ARBA00022705"/>
    </source>
</evidence>
<evidence type="ECO:0000256" key="11">
    <source>
        <dbReference type="ARBA" id="ARBA00049244"/>
    </source>
</evidence>
<name>A0AA88Y9P0_PINIB</name>
<evidence type="ECO:0000256" key="8">
    <source>
        <dbReference type="ARBA" id="ARBA00022833"/>
    </source>
</evidence>
<protein>
    <recommendedName>
        <fullName evidence="2">DNA-directed DNA polymerase</fullName>
        <ecNumber evidence="2">2.7.7.7</ecNumber>
    </recommendedName>
</protein>
<feature type="region of interest" description="Disordered" evidence="13">
    <location>
        <begin position="85"/>
        <end position="121"/>
    </location>
</feature>
<dbReference type="PANTHER" id="PTHR33206">
    <property type="entry name" value="PROTEIN CBG10425"/>
    <property type="match status" value="1"/>
</dbReference>
<evidence type="ECO:0000256" key="7">
    <source>
        <dbReference type="ARBA" id="ARBA00022771"/>
    </source>
</evidence>
<evidence type="ECO:0000313" key="16">
    <source>
        <dbReference type="Proteomes" id="UP001186944"/>
    </source>
</evidence>
<dbReference type="GO" id="GO:0003677">
    <property type="term" value="F:DNA binding"/>
    <property type="evidence" value="ECO:0007669"/>
    <property type="project" value="UniProtKB-KW"/>
</dbReference>
<dbReference type="Proteomes" id="UP001186944">
    <property type="component" value="Unassembled WGS sequence"/>
</dbReference>
<sequence>MFTCEICGKTFQQNKNLNRHKRSAHENVKFSCSTCFKEFKTKEYKDKHQQTCDLFKEEHRCPRCHKLCATAHGLKWHMNHHVQKRKLDDEAPEPSAHKYSKPDILYQRDPQPSVPQPRPSSYRCRRCDEHFDNRRDLYLHGMTHHFQVGGQLQDTPWGNQLAPWEGSRGTDERLKTVYEANAPLILQPNAPGPNISTYNFPVGNDVDEGQIRQAAEAIYDQQDHAFKLNLSFGVILRHRETGECRYFRPFYNDTVLDRPLYISKRRDLRTLTLKLRRMDLFTLLLQHRPDTKWVPVLVTNFRFTIFHTFYPIGDLHGPLPEYVKNNEAVIGLEINKQTGQAYNDHYCAFRCLVLYQGYDVKSMESKTHHLFGIWAKFKGGIKDFQGIDYEDLPDFETCFEINVEVYALNQEGHTSSVYKSRGRYEKTMYVHLYQGHFSYIKDFSLFAKKYQCKFCDKLWDHQGHYIRHELGCQDKTTFVYPGGFHKPTKTLFEELSYFGVGCPDQVYPWFIVYDFEAILHQVQGQRSDKVEWTHEHYPISVSVASNVPGFQDPHCIVNSNADNLVKNMVEYMECIAEKAKRLARGRWGLVLNQLEQMIHDLTGEGGDEEEEEDCEKKKLKKLYGKLQGYIKQIPVLGFNSAKYDINLIKTKLAKHLGLHEVEYCFTIKKNNAYACISTETLKFLDISHFLAPGTSYAKFLKAYQVEESKGHFPYEWFDDVSKLEVTELPPPSAFYSSLKQTCISDDEYDICRQVWEEHDMTTFRDFLVWYNNLDVGPFVIAVTRLQTFYFDRNIDIFKTTMSAPGIARKMLFDTATREGAEFTLFDDKNKDLYHCIKRNIVGGPSIIYHRKAVKGETQIRGGKLCQKVLGYDCNALYLWCIGQDMPVGTMVRRRKEEGFKPEVRDRNIKMYQWMNYLNKYVEKDIKHARNDGQEKRVGPFPVDGYDGRTNTIYQFHGCYFHGHQCRLTDRVTDEGWIRNREKKLKNTKNTTAYLKSKGYRVKEMWECDFDDFCKEHPEIHALGWELRPKFYKKYRGRVNEFQILIGVTNGLLFGMVEVDIEVPEKWEGGFKHQLSPWDYFKEMSPLFCNTEVKFEDVGEHMQEHIKKEGLSDHPRRLLVGGMKAEKILLATPLLKWYLEHGLKVTRIYQVVEFNAHACFKNFVHDVTEARRAGDARPEMGIIGDTMKLIGNSGYGSLIMDKTKHRDIIYVRGERQTCLAINQDEFRNATHLGDEFYELEMAKKKISMDLPIQLGYFILQYGKLKMLEFNYDFLDKYVDRADYMLLEMDTDSNYLCISGESMGDVIKPEMRQSYEQHLHGFCRDDASPLFLPRECCDKHKQFDRRVPGLFKTEYEGDRMIGLCSKTYVVANGDECKFSSKGINKKNVTDAWETFDSVLKNEKAGSGVNRGIRVRNNTMFTYTQERSGFSYFYCKRKVLNDGLSTEPLEITLRP</sequence>
<comment type="similarity">
    <text evidence="1">Belongs to the DNA polymerase type-B family.</text>
</comment>
<keyword evidence="5" id="KW-0235">DNA replication</keyword>
<keyword evidence="4" id="KW-0548">Nucleotidyltransferase</keyword>
<evidence type="ECO:0000256" key="3">
    <source>
        <dbReference type="ARBA" id="ARBA00022679"/>
    </source>
</evidence>
<dbReference type="PANTHER" id="PTHR33206:SF1">
    <property type="entry name" value="DNA-DIRECTED DNA POLYMERASE"/>
    <property type="match status" value="1"/>
</dbReference>
<accession>A0AA88Y9P0</accession>
<feature type="domain" description="C2H2-type" evidence="14">
    <location>
        <begin position="122"/>
        <end position="144"/>
    </location>
</feature>
<keyword evidence="16" id="KW-1185">Reference proteome</keyword>
<keyword evidence="8" id="KW-0862">Zinc</keyword>
<dbReference type="SMART" id="SM00355">
    <property type="entry name" value="ZnF_C2H2"/>
    <property type="match status" value="5"/>
</dbReference>
<comment type="caution">
    <text evidence="15">The sequence shown here is derived from an EMBL/GenBank/DDBJ whole genome shotgun (WGS) entry which is preliminary data.</text>
</comment>
<evidence type="ECO:0000259" key="14">
    <source>
        <dbReference type="PROSITE" id="PS50157"/>
    </source>
</evidence>
<dbReference type="Gene3D" id="3.40.960.10">
    <property type="entry name" value="VSR Endonuclease"/>
    <property type="match status" value="1"/>
</dbReference>
<dbReference type="FunFam" id="3.30.160.60:FF:000446">
    <property type="entry name" value="Zinc finger protein"/>
    <property type="match status" value="1"/>
</dbReference>
<evidence type="ECO:0000256" key="2">
    <source>
        <dbReference type="ARBA" id="ARBA00012417"/>
    </source>
</evidence>
<dbReference type="GO" id="GO:0006281">
    <property type="term" value="P:DNA repair"/>
    <property type="evidence" value="ECO:0007669"/>
    <property type="project" value="UniProtKB-ARBA"/>
</dbReference>
<dbReference type="InterPro" id="IPR036236">
    <property type="entry name" value="Znf_C2H2_sf"/>
</dbReference>
<evidence type="ECO:0000313" key="15">
    <source>
        <dbReference type="EMBL" id="KAK3092101.1"/>
    </source>
</evidence>
<dbReference type="GO" id="GO:0000166">
    <property type="term" value="F:nucleotide binding"/>
    <property type="evidence" value="ECO:0007669"/>
    <property type="project" value="InterPro"/>
</dbReference>
<dbReference type="PROSITE" id="PS00028">
    <property type="entry name" value="ZINC_FINGER_C2H2_1"/>
    <property type="match status" value="2"/>
</dbReference>
<evidence type="ECO:0000256" key="12">
    <source>
        <dbReference type="PROSITE-ProRule" id="PRU00042"/>
    </source>
</evidence>
<evidence type="ECO:0000256" key="9">
    <source>
        <dbReference type="ARBA" id="ARBA00022932"/>
    </source>
</evidence>
<keyword evidence="10" id="KW-0238">DNA-binding</keyword>
<evidence type="ECO:0000256" key="10">
    <source>
        <dbReference type="ARBA" id="ARBA00023125"/>
    </source>
</evidence>
<keyword evidence="3" id="KW-0808">Transferase</keyword>
<dbReference type="SUPFAM" id="SSF52980">
    <property type="entry name" value="Restriction endonuclease-like"/>
    <property type="match status" value="1"/>
</dbReference>
<organism evidence="15 16">
    <name type="scientific">Pinctada imbricata</name>
    <name type="common">Atlantic pearl-oyster</name>
    <name type="synonym">Pinctada martensii</name>
    <dbReference type="NCBI Taxonomy" id="66713"/>
    <lineage>
        <taxon>Eukaryota</taxon>
        <taxon>Metazoa</taxon>
        <taxon>Spiralia</taxon>
        <taxon>Lophotrochozoa</taxon>
        <taxon>Mollusca</taxon>
        <taxon>Bivalvia</taxon>
        <taxon>Autobranchia</taxon>
        <taxon>Pteriomorphia</taxon>
        <taxon>Pterioida</taxon>
        <taxon>Pterioidea</taxon>
        <taxon>Pteriidae</taxon>
        <taxon>Pinctada</taxon>
    </lineage>
</organism>
<evidence type="ECO:0000256" key="6">
    <source>
        <dbReference type="ARBA" id="ARBA00022723"/>
    </source>
</evidence>
<dbReference type="SUPFAM" id="SSF57667">
    <property type="entry name" value="beta-beta-alpha zinc fingers"/>
    <property type="match status" value="1"/>
</dbReference>
<dbReference type="PROSITE" id="PS50157">
    <property type="entry name" value="ZINC_FINGER_C2H2_2"/>
    <property type="match status" value="2"/>
</dbReference>
<evidence type="ECO:0000256" key="1">
    <source>
        <dbReference type="ARBA" id="ARBA00005755"/>
    </source>
</evidence>
<dbReference type="EMBL" id="VSWD01000010">
    <property type="protein sequence ID" value="KAK3092101.1"/>
    <property type="molecule type" value="Genomic_DNA"/>
</dbReference>
<dbReference type="InterPro" id="IPR043502">
    <property type="entry name" value="DNA/RNA_pol_sf"/>
</dbReference>
<reference evidence="15" key="1">
    <citation type="submission" date="2019-08" db="EMBL/GenBank/DDBJ databases">
        <title>The improved chromosome-level genome for the pearl oyster Pinctada fucata martensii using PacBio sequencing and Hi-C.</title>
        <authorList>
            <person name="Zheng Z."/>
        </authorList>
    </citation>
    <scope>NUCLEOTIDE SEQUENCE</scope>
    <source>
        <strain evidence="15">ZZ-2019</strain>
        <tissue evidence="15">Adductor muscle</tissue>
    </source>
</reference>
<dbReference type="GO" id="GO:0006260">
    <property type="term" value="P:DNA replication"/>
    <property type="evidence" value="ECO:0007669"/>
    <property type="project" value="UniProtKB-KW"/>
</dbReference>
<keyword evidence="6" id="KW-0479">Metal-binding</keyword>
<keyword evidence="7 12" id="KW-0863">Zinc-finger</keyword>
<proteinExistence type="inferred from homology"/>
<dbReference type="GO" id="GO:0003887">
    <property type="term" value="F:DNA-directed DNA polymerase activity"/>
    <property type="evidence" value="ECO:0007669"/>
    <property type="project" value="UniProtKB-KW"/>
</dbReference>
<dbReference type="InterPro" id="IPR004868">
    <property type="entry name" value="DNA-dir_DNA_pol_B_mt/vir"/>
</dbReference>
<evidence type="ECO:0000256" key="4">
    <source>
        <dbReference type="ARBA" id="ARBA00022695"/>
    </source>
</evidence>
<dbReference type="SUPFAM" id="SSF56672">
    <property type="entry name" value="DNA/RNA polymerases"/>
    <property type="match status" value="1"/>
</dbReference>
<dbReference type="Gene3D" id="3.30.160.60">
    <property type="entry name" value="Classic Zinc Finger"/>
    <property type="match status" value="2"/>
</dbReference>
<evidence type="ECO:0000256" key="13">
    <source>
        <dbReference type="SAM" id="MobiDB-lite"/>
    </source>
</evidence>
<gene>
    <name evidence="15" type="ORF">FSP39_025159</name>
</gene>
<dbReference type="InterPro" id="IPR011335">
    <property type="entry name" value="Restrct_endonuc-II-like"/>
</dbReference>
<dbReference type="EC" id="2.7.7.7" evidence="2"/>
<dbReference type="Pfam" id="PF03175">
    <property type="entry name" value="DNA_pol_B_2"/>
    <property type="match status" value="1"/>
</dbReference>
<dbReference type="InterPro" id="IPR013087">
    <property type="entry name" value="Znf_C2H2_type"/>
</dbReference>
<dbReference type="GO" id="GO:0008270">
    <property type="term" value="F:zinc ion binding"/>
    <property type="evidence" value="ECO:0007669"/>
    <property type="project" value="UniProtKB-KW"/>
</dbReference>
<dbReference type="Pfam" id="PF00096">
    <property type="entry name" value="zf-C2H2"/>
    <property type="match status" value="1"/>
</dbReference>
<comment type="catalytic activity">
    <reaction evidence="11">
        <text>DNA(n) + a 2'-deoxyribonucleoside 5'-triphosphate = DNA(n+1) + diphosphate</text>
        <dbReference type="Rhea" id="RHEA:22508"/>
        <dbReference type="Rhea" id="RHEA-COMP:17339"/>
        <dbReference type="Rhea" id="RHEA-COMP:17340"/>
        <dbReference type="ChEBI" id="CHEBI:33019"/>
        <dbReference type="ChEBI" id="CHEBI:61560"/>
        <dbReference type="ChEBI" id="CHEBI:173112"/>
        <dbReference type="EC" id="2.7.7.7"/>
    </reaction>
</comment>
<keyword evidence="9" id="KW-0239">DNA-directed DNA polymerase</keyword>
<feature type="domain" description="C2H2-type" evidence="14">
    <location>
        <begin position="2"/>
        <end position="30"/>
    </location>
</feature>